<keyword evidence="2" id="KW-1185">Reference proteome</keyword>
<proteinExistence type="predicted"/>
<dbReference type="Proteomes" id="UP001140091">
    <property type="component" value="Unassembled WGS sequence"/>
</dbReference>
<reference evidence="1" key="1">
    <citation type="submission" date="2022-06" db="EMBL/GenBank/DDBJ databases">
        <title>Genome Sequence of Candolleomyces eurysporus.</title>
        <authorList>
            <person name="Buettner E."/>
        </authorList>
    </citation>
    <scope>NUCLEOTIDE SEQUENCE</scope>
    <source>
        <strain evidence="1">VTCC 930004</strain>
    </source>
</reference>
<feature type="non-terminal residue" evidence="1">
    <location>
        <position position="1"/>
    </location>
</feature>
<comment type="caution">
    <text evidence="1">The sequence shown here is derived from an EMBL/GenBank/DDBJ whole genome shotgun (WGS) entry which is preliminary data.</text>
</comment>
<dbReference type="EMBL" id="JANBPK010001139">
    <property type="protein sequence ID" value="KAJ2925644.1"/>
    <property type="molecule type" value="Genomic_DNA"/>
</dbReference>
<protein>
    <submittedName>
        <fullName evidence="1">Uncharacterized protein</fullName>
    </submittedName>
</protein>
<accession>A0A9W8MEH2</accession>
<sequence length="58" mass="6496">MMDHELIELPSEQKAAMIKEVQDYVALQRNKGIDFTLKEQHSALHTLVETALSMAGAL</sequence>
<evidence type="ECO:0000313" key="2">
    <source>
        <dbReference type="Proteomes" id="UP001140091"/>
    </source>
</evidence>
<name>A0A9W8MEH2_9AGAR</name>
<gene>
    <name evidence="1" type="ORF">H1R20_g11451</name>
</gene>
<evidence type="ECO:0000313" key="1">
    <source>
        <dbReference type="EMBL" id="KAJ2925644.1"/>
    </source>
</evidence>
<organism evidence="1 2">
    <name type="scientific">Candolleomyces eurysporus</name>
    <dbReference type="NCBI Taxonomy" id="2828524"/>
    <lineage>
        <taxon>Eukaryota</taxon>
        <taxon>Fungi</taxon>
        <taxon>Dikarya</taxon>
        <taxon>Basidiomycota</taxon>
        <taxon>Agaricomycotina</taxon>
        <taxon>Agaricomycetes</taxon>
        <taxon>Agaricomycetidae</taxon>
        <taxon>Agaricales</taxon>
        <taxon>Agaricineae</taxon>
        <taxon>Psathyrellaceae</taxon>
        <taxon>Candolleomyces</taxon>
    </lineage>
</organism>
<dbReference type="AlphaFoldDB" id="A0A9W8MEH2"/>